<dbReference type="InterPro" id="IPR002491">
    <property type="entry name" value="ABC_transptr_periplasmic_BD"/>
</dbReference>
<evidence type="ECO:0000256" key="3">
    <source>
        <dbReference type="ARBA" id="ARBA00022448"/>
    </source>
</evidence>
<evidence type="ECO:0000313" key="7">
    <source>
        <dbReference type="EMBL" id="GGB38692.1"/>
    </source>
</evidence>
<reference evidence="7" key="2">
    <citation type="submission" date="2020-09" db="EMBL/GenBank/DDBJ databases">
        <authorList>
            <person name="Sun Q."/>
            <person name="Zhou Y."/>
        </authorList>
    </citation>
    <scope>NUCLEOTIDE SEQUENCE</scope>
    <source>
        <strain evidence="7">CGMCC 1.12827</strain>
    </source>
</reference>
<evidence type="ECO:0000256" key="2">
    <source>
        <dbReference type="ARBA" id="ARBA00008814"/>
    </source>
</evidence>
<dbReference type="Gene3D" id="3.40.50.1980">
    <property type="entry name" value="Nitrogenase molybdenum iron protein domain"/>
    <property type="match status" value="2"/>
</dbReference>
<dbReference type="InterPro" id="IPR051313">
    <property type="entry name" value="Bact_iron-sidero_bind"/>
</dbReference>
<evidence type="ECO:0000259" key="6">
    <source>
        <dbReference type="PROSITE" id="PS50983"/>
    </source>
</evidence>
<feature type="coiled-coil region" evidence="5">
    <location>
        <begin position="130"/>
        <end position="157"/>
    </location>
</feature>
<dbReference type="EMBL" id="BMGC01000022">
    <property type="protein sequence ID" value="GGB38692.1"/>
    <property type="molecule type" value="Genomic_DNA"/>
</dbReference>
<evidence type="ECO:0000256" key="4">
    <source>
        <dbReference type="ARBA" id="ARBA00022729"/>
    </source>
</evidence>
<accession>A0A916TBL1</accession>
<proteinExistence type="inferred from homology"/>
<dbReference type="GO" id="GO:0030288">
    <property type="term" value="C:outer membrane-bounded periplasmic space"/>
    <property type="evidence" value="ECO:0007669"/>
    <property type="project" value="TreeGrafter"/>
</dbReference>
<sequence>MTIAHQYGSTQIPAHPTKVVTFGGAWSDALIKLGVPITAEFVTAGYSGPNNRFEWTPEHSSTVVPVQGVPDISAVAKFDPDVILTGYLPDKSTWERLSQIAPTIPVLKQGTQVDSWEDITLTAGEIFGKQKQAAAAVAEVNDQLAKVKEKYPNAQGKTFTFGQLTPQQQFGVVTSDNDPSSKLMAQMGLALDPAVKSLSKDGSRVLVSAERVDLFSSDLLIFWPLVGGPESFDKIPGWSSLPAVRNGSTVFLTNDNAAAFSTPSIYSVPWAINKVEPALAKVRGNA</sequence>
<gene>
    <name evidence="7" type="ORF">GCM10011489_27970</name>
</gene>
<dbReference type="PANTHER" id="PTHR30532:SF24">
    <property type="entry name" value="FERRIC ENTEROBACTIN-BINDING PERIPLASMIC PROTEIN FEPB"/>
    <property type="match status" value="1"/>
</dbReference>
<keyword evidence="8" id="KW-1185">Reference proteome</keyword>
<keyword evidence="5" id="KW-0175">Coiled coil</keyword>
<evidence type="ECO:0000256" key="1">
    <source>
        <dbReference type="ARBA" id="ARBA00004196"/>
    </source>
</evidence>
<name>A0A916TBL1_9ACTN</name>
<dbReference type="Pfam" id="PF01497">
    <property type="entry name" value="Peripla_BP_2"/>
    <property type="match status" value="1"/>
</dbReference>
<keyword evidence="3" id="KW-0813">Transport</keyword>
<dbReference type="Proteomes" id="UP000621454">
    <property type="component" value="Unassembled WGS sequence"/>
</dbReference>
<keyword evidence="4" id="KW-0732">Signal</keyword>
<dbReference type="PANTHER" id="PTHR30532">
    <property type="entry name" value="IRON III DICITRATE-BINDING PERIPLASMIC PROTEIN"/>
    <property type="match status" value="1"/>
</dbReference>
<protein>
    <submittedName>
        <fullName evidence="7">Iron ABC transporter substrate-binding protein</fullName>
    </submittedName>
</protein>
<feature type="domain" description="Fe/B12 periplasmic-binding" evidence="6">
    <location>
        <begin position="18"/>
        <end position="283"/>
    </location>
</feature>
<dbReference type="PROSITE" id="PS50983">
    <property type="entry name" value="FE_B12_PBP"/>
    <property type="match status" value="1"/>
</dbReference>
<dbReference type="SUPFAM" id="SSF53807">
    <property type="entry name" value="Helical backbone' metal receptor"/>
    <property type="match status" value="1"/>
</dbReference>
<comment type="similarity">
    <text evidence="2">Belongs to the bacterial solute-binding protein 8 family.</text>
</comment>
<dbReference type="AlphaFoldDB" id="A0A916TBL1"/>
<organism evidence="7 8">
    <name type="scientific">Gordonia jinhuaensis</name>
    <dbReference type="NCBI Taxonomy" id="1517702"/>
    <lineage>
        <taxon>Bacteria</taxon>
        <taxon>Bacillati</taxon>
        <taxon>Actinomycetota</taxon>
        <taxon>Actinomycetes</taxon>
        <taxon>Mycobacteriales</taxon>
        <taxon>Gordoniaceae</taxon>
        <taxon>Gordonia</taxon>
    </lineage>
</organism>
<evidence type="ECO:0000256" key="5">
    <source>
        <dbReference type="SAM" id="Coils"/>
    </source>
</evidence>
<comment type="caution">
    <text evidence="7">The sequence shown here is derived from an EMBL/GenBank/DDBJ whole genome shotgun (WGS) entry which is preliminary data.</text>
</comment>
<dbReference type="GO" id="GO:1901678">
    <property type="term" value="P:iron coordination entity transport"/>
    <property type="evidence" value="ECO:0007669"/>
    <property type="project" value="UniProtKB-ARBA"/>
</dbReference>
<evidence type="ECO:0000313" key="8">
    <source>
        <dbReference type="Proteomes" id="UP000621454"/>
    </source>
</evidence>
<reference evidence="7" key="1">
    <citation type="journal article" date="2014" name="Int. J. Syst. Evol. Microbiol.">
        <title>Complete genome sequence of Corynebacterium casei LMG S-19264T (=DSM 44701T), isolated from a smear-ripened cheese.</title>
        <authorList>
            <consortium name="US DOE Joint Genome Institute (JGI-PGF)"/>
            <person name="Walter F."/>
            <person name="Albersmeier A."/>
            <person name="Kalinowski J."/>
            <person name="Ruckert C."/>
        </authorList>
    </citation>
    <scope>NUCLEOTIDE SEQUENCE</scope>
    <source>
        <strain evidence="7">CGMCC 1.12827</strain>
    </source>
</reference>
<comment type="subcellular location">
    <subcellularLocation>
        <location evidence="1">Cell envelope</location>
    </subcellularLocation>
</comment>